<dbReference type="PANTHER" id="PTHR36206:SF13">
    <property type="entry name" value="TRANSCRIPTIONAL REGULATORY PROTEIN MOC3"/>
    <property type="match status" value="1"/>
</dbReference>
<keyword evidence="5" id="KW-0804">Transcription</keyword>
<dbReference type="GO" id="GO:0046872">
    <property type="term" value="F:metal ion binding"/>
    <property type="evidence" value="ECO:0007669"/>
    <property type="project" value="UniProtKB-KW"/>
</dbReference>
<dbReference type="EMBL" id="JAPQKS010000001">
    <property type="protein sequence ID" value="KAJ5248926.1"/>
    <property type="molecule type" value="Genomic_DNA"/>
</dbReference>
<dbReference type="PANTHER" id="PTHR36206">
    <property type="entry name" value="ASPERCRYPTIN BIOSYNTHESIS CLUSTER-SPECIFIC TRANSCRIPTION REGULATOR ATNN-RELATED"/>
    <property type="match status" value="1"/>
</dbReference>
<dbReference type="InterPro" id="IPR052360">
    <property type="entry name" value="Transcr_Regulatory_Proteins"/>
</dbReference>
<evidence type="ECO:0000256" key="1">
    <source>
        <dbReference type="ARBA" id="ARBA00022723"/>
    </source>
</evidence>
<protein>
    <submittedName>
        <fullName evidence="7">Uncharacterized protein</fullName>
    </submittedName>
</protein>
<accession>A0A9W9PK63</accession>
<evidence type="ECO:0000313" key="7">
    <source>
        <dbReference type="EMBL" id="KAJ5248926.1"/>
    </source>
</evidence>
<proteinExistence type="predicted"/>
<evidence type="ECO:0000256" key="3">
    <source>
        <dbReference type="ARBA" id="ARBA00023015"/>
    </source>
</evidence>
<keyword evidence="4" id="KW-0238">DNA-binding</keyword>
<dbReference type="GeneID" id="83196977"/>
<dbReference type="RefSeq" id="XP_058335705.1">
    <property type="nucleotide sequence ID" value="XM_058469674.1"/>
</dbReference>
<dbReference type="Proteomes" id="UP001150941">
    <property type="component" value="Unassembled WGS sequence"/>
</dbReference>
<name>A0A9W9PK63_9EURO</name>
<keyword evidence="8" id="KW-1185">Reference proteome</keyword>
<dbReference type="InterPro" id="IPR021858">
    <property type="entry name" value="Fun_TF"/>
</dbReference>
<evidence type="ECO:0000256" key="4">
    <source>
        <dbReference type="ARBA" id="ARBA00023125"/>
    </source>
</evidence>
<evidence type="ECO:0000256" key="5">
    <source>
        <dbReference type="ARBA" id="ARBA00023163"/>
    </source>
</evidence>
<evidence type="ECO:0000256" key="6">
    <source>
        <dbReference type="ARBA" id="ARBA00023242"/>
    </source>
</evidence>
<organism evidence="7 8">
    <name type="scientific">Penicillium chermesinum</name>
    <dbReference type="NCBI Taxonomy" id="63820"/>
    <lineage>
        <taxon>Eukaryota</taxon>
        <taxon>Fungi</taxon>
        <taxon>Dikarya</taxon>
        <taxon>Ascomycota</taxon>
        <taxon>Pezizomycotina</taxon>
        <taxon>Eurotiomycetes</taxon>
        <taxon>Eurotiomycetidae</taxon>
        <taxon>Eurotiales</taxon>
        <taxon>Aspergillaceae</taxon>
        <taxon>Penicillium</taxon>
    </lineage>
</organism>
<evidence type="ECO:0000313" key="8">
    <source>
        <dbReference type="Proteomes" id="UP001150941"/>
    </source>
</evidence>
<dbReference type="GO" id="GO:0003677">
    <property type="term" value="F:DNA binding"/>
    <property type="evidence" value="ECO:0007669"/>
    <property type="project" value="UniProtKB-KW"/>
</dbReference>
<keyword evidence="2" id="KW-0862">Zinc</keyword>
<gene>
    <name evidence="7" type="ORF">N7468_000377</name>
</gene>
<dbReference type="AlphaFoldDB" id="A0A9W9PK63"/>
<keyword evidence="3" id="KW-0805">Transcription regulation</keyword>
<reference evidence="7" key="1">
    <citation type="submission" date="2022-11" db="EMBL/GenBank/DDBJ databases">
        <authorList>
            <person name="Petersen C."/>
        </authorList>
    </citation>
    <scope>NUCLEOTIDE SEQUENCE</scope>
    <source>
        <strain evidence="7">IBT 19713</strain>
    </source>
</reference>
<evidence type="ECO:0000256" key="2">
    <source>
        <dbReference type="ARBA" id="ARBA00022833"/>
    </source>
</evidence>
<keyword evidence="1" id="KW-0479">Metal-binding</keyword>
<dbReference type="OrthoDB" id="2593732at2759"/>
<sequence>MAPDMAGTLPRSFWTHIVPQVLHQEPAVRHAALAMSALYEKYRGKREISNADKRYAIHHYNAALQQIALSKPENLDVVVIACMQFICIEFLRGNPSGAMVHYQYGKALLLTYNASAALLDIFRRLNFFIFFFSNFAGTAQTDYHCPPPSGPFETIDQAQEALGWLTYRTMKLAAGIIMNPKKVYNPEYAPAIFSQCEALNQDFEDWSKAVARLKRRHPLDVQMDAYKLLEARWLVCKIWARGNTSPDALKSEKEFRRIVEIACNVAGGRDKPEKSPFGFPALLYFVLMHSRTLELRLVALNIFKEKCLSESMLWDSEMIYQSAKKAIEEDHNIALDRELDRRMDGGGPVLDEKPGQIYAPTQSLCSWVLVVMDACADMRQPKKITN</sequence>
<dbReference type="Pfam" id="PF11951">
    <property type="entry name" value="Fungal_trans_2"/>
    <property type="match status" value="1"/>
</dbReference>
<keyword evidence="6" id="KW-0539">Nucleus</keyword>
<reference evidence="7" key="2">
    <citation type="journal article" date="2023" name="IMA Fungus">
        <title>Comparative genomic study of the Penicillium genus elucidates a diverse pangenome and 15 lateral gene transfer events.</title>
        <authorList>
            <person name="Petersen C."/>
            <person name="Sorensen T."/>
            <person name="Nielsen M.R."/>
            <person name="Sondergaard T.E."/>
            <person name="Sorensen J.L."/>
            <person name="Fitzpatrick D.A."/>
            <person name="Frisvad J.C."/>
            <person name="Nielsen K.L."/>
        </authorList>
    </citation>
    <scope>NUCLEOTIDE SEQUENCE</scope>
    <source>
        <strain evidence="7">IBT 19713</strain>
    </source>
</reference>
<comment type="caution">
    <text evidence="7">The sequence shown here is derived from an EMBL/GenBank/DDBJ whole genome shotgun (WGS) entry which is preliminary data.</text>
</comment>